<dbReference type="Gene3D" id="3.40.50.150">
    <property type="entry name" value="Vaccinia Virus protein VP39"/>
    <property type="match status" value="1"/>
</dbReference>
<comment type="caution">
    <text evidence="2">The sequence shown here is derived from an EMBL/GenBank/DDBJ whole genome shotgun (WGS) entry which is preliminary data.</text>
</comment>
<dbReference type="PANTHER" id="PTHR45128:SF1">
    <property type="entry name" value="S-ADENOSYLMETHIONINE-DEPENDENT METHYLTRANSFERASE RV2258C"/>
    <property type="match status" value="1"/>
</dbReference>
<dbReference type="EMBL" id="JAQMFS010000112">
    <property type="protein sequence ID" value="MDB6186868.1"/>
    <property type="molecule type" value="Genomic_DNA"/>
</dbReference>
<dbReference type="CDD" id="cd02440">
    <property type="entry name" value="AdoMet_MTases"/>
    <property type="match status" value="1"/>
</dbReference>
<keyword evidence="2" id="KW-0489">Methyltransferase</keyword>
<dbReference type="InterPro" id="IPR041698">
    <property type="entry name" value="Methyltransf_25"/>
</dbReference>
<dbReference type="Proteomes" id="UP001212217">
    <property type="component" value="Unassembled WGS sequence"/>
</dbReference>
<dbReference type="AlphaFoldDB" id="A0AAW6B4I0"/>
<keyword evidence="2" id="KW-0808">Transferase</keyword>
<accession>A0AAW6B4I0</accession>
<dbReference type="SUPFAM" id="SSF53335">
    <property type="entry name" value="S-adenosyl-L-methionine-dependent methyltransferases"/>
    <property type="match status" value="1"/>
</dbReference>
<dbReference type="GO" id="GO:0008168">
    <property type="term" value="F:methyltransferase activity"/>
    <property type="evidence" value="ECO:0007669"/>
    <property type="project" value="UniProtKB-KW"/>
</dbReference>
<feature type="domain" description="Methyltransferase" evidence="1">
    <location>
        <begin position="41"/>
        <end position="138"/>
    </location>
</feature>
<dbReference type="GO" id="GO:0032259">
    <property type="term" value="P:methylation"/>
    <property type="evidence" value="ECO:0007669"/>
    <property type="project" value="UniProtKB-KW"/>
</dbReference>
<dbReference type="RefSeq" id="WP_271988141.1">
    <property type="nucleotide sequence ID" value="NZ_JAQMFS010000112.1"/>
</dbReference>
<name>A0AAW6B4I0_9BACL</name>
<dbReference type="PANTHER" id="PTHR45128">
    <property type="entry name" value="METHYLTRANSFERASE TYPE 11"/>
    <property type="match status" value="1"/>
</dbReference>
<protein>
    <submittedName>
        <fullName evidence="2">Class I SAM-dependent methyltransferase</fullName>
    </submittedName>
</protein>
<gene>
    <name evidence="2" type="ORF">PNO30_08850</name>
</gene>
<organism evidence="2 3">
    <name type="scientific">Gemella haemolysans</name>
    <dbReference type="NCBI Taxonomy" id="1379"/>
    <lineage>
        <taxon>Bacteria</taxon>
        <taxon>Bacillati</taxon>
        <taxon>Bacillota</taxon>
        <taxon>Bacilli</taxon>
        <taxon>Bacillales</taxon>
        <taxon>Gemellaceae</taxon>
        <taxon>Gemella</taxon>
    </lineage>
</organism>
<sequence>MKKEMGHKFLKKLGKTRLRPGGVKGTDFLLAHIKFEAGNRVLEVACNRGINLISLAKRYPKTTFIGIDVDKESILEAQLEVVRNNLKNIEFMRADAFHLIFSDNSFDYIINEAMLTMFSDKSKSKALNEYYRVLKPGGLLLTHDILLLNNYEETKKTLSDAINMNVSPLPKENWLLLFEEAGFKTVNSLYDKLTLLTVSGLVDDEGILNTLKIIKNGFKRENRSQFIKMGVVFKKLEKDMNFICFVNKKVL</sequence>
<evidence type="ECO:0000313" key="2">
    <source>
        <dbReference type="EMBL" id="MDB6186868.1"/>
    </source>
</evidence>
<proteinExistence type="predicted"/>
<evidence type="ECO:0000259" key="1">
    <source>
        <dbReference type="Pfam" id="PF13649"/>
    </source>
</evidence>
<dbReference type="InterPro" id="IPR053173">
    <property type="entry name" value="SAM-binding_MTase"/>
</dbReference>
<reference evidence="2" key="1">
    <citation type="submission" date="2023-08" db="EMBL/GenBank/DDBJ databases">
        <title>Dental plaque isolates bound by oral lectin ZG16B.</title>
        <authorList>
            <person name="Ghosh S."/>
        </authorList>
    </citation>
    <scope>NUCLEOTIDE SEQUENCE</scope>
    <source>
        <strain evidence="2">DP3_5B</strain>
    </source>
</reference>
<dbReference type="Pfam" id="PF13649">
    <property type="entry name" value="Methyltransf_25"/>
    <property type="match status" value="1"/>
</dbReference>
<dbReference type="InterPro" id="IPR029063">
    <property type="entry name" value="SAM-dependent_MTases_sf"/>
</dbReference>
<evidence type="ECO:0000313" key="3">
    <source>
        <dbReference type="Proteomes" id="UP001212217"/>
    </source>
</evidence>